<protein>
    <recommendedName>
        <fullName evidence="2">RNA 2',3'-cyclic phosphodiesterase</fullName>
        <shortName evidence="2">RNA 2',3'-CPDase</shortName>
        <ecNumber evidence="2">3.1.4.58</ecNumber>
    </recommendedName>
</protein>
<reference evidence="3 4" key="1">
    <citation type="submission" date="2018-06" db="EMBL/GenBank/DDBJ databases">
        <title>Genomic Encyclopedia of Type Strains, Phase IV (KMG-IV): sequencing the most valuable type-strain genomes for metagenomic binning, comparative biology and taxonomic classification.</title>
        <authorList>
            <person name="Goeker M."/>
        </authorList>
    </citation>
    <scope>NUCLEOTIDE SEQUENCE [LARGE SCALE GENOMIC DNA]</scope>
    <source>
        <strain evidence="3 4">DSM 22112</strain>
    </source>
</reference>
<sequence>MRLFLGITFQEEILQEVGQTIHRLKKNSIKGNFTRKKNLHLTLAFLGEIDERQIIKIEEIMNSIDMNPFVIELDILGKFRSRGGDIYWIGFKESAQLQRLYEELSRKLRKNGFLLEDRPYTPHLTLGRKVILDEKIDIETLSKEIPNLQIEISEIHLIQSHRVDEVLTYTPIRIKLMQN</sequence>
<dbReference type="GO" id="GO:0008664">
    <property type="term" value="F:RNA 2',3'-cyclic 3'-phosphodiesterase activity"/>
    <property type="evidence" value="ECO:0007669"/>
    <property type="project" value="UniProtKB-EC"/>
</dbReference>
<dbReference type="EMBL" id="QNRX01000014">
    <property type="protein sequence ID" value="RBP61390.1"/>
    <property type="molecule type" value="Genomic_DNA"/>
</dbReference>
<comment type="caution">
    <text evidence="3">The sequence shown here is derived from an EMBL/GenBank/DDBJ whole genome shotgun (WGS) entry which is preliminary data.</text>
</comment>
<feature type="short sequence motif" description="HXTX 1" evidence="2">
    <location>
        <begin position="40"/>
        <end position="43"/>
    </location>
</feature>
<feature type="active site" description="Proton acceptor" evidence="2">
    <location>
        <position position="123"/>
    </location>
</feature>
<dbReference type="GO" id="GO:0016874">
    <property type="term" value="F:ligase activity"/>
    <property type="evidence" value="ECO:0007669"/>
    <property type="project" value="UniProtKB-KW"/>
</dbReference>
<dbReference type="HAMAP" id="MF_01940">
    <property type="entry name" value="RNA_CPDase"/>
    <property type="match status" value="1"/>
</dbReference>
<dbReference type="AlphaFoldDB" id="A0A366I1Y4"/>
<proteinExistence type="inferred from homology"/>
<dbReference type="SUPFAM" id="SSF55144">
    <property type="entry name" value="LigT-like"/>
    <property type="match status" value="1"/>
</dbReference>
<keyword evidence="4" id="KW-1185">Reference proteome</keyword>
<keyword evidence="1 2" id="KW-0378">Hydrolase</keyword>
<evidence type="ECO:0000256" key="1">
    <source>
        <dbReference type="ARBA" id="ARBA00022801"/>
    </source>
</evidence>
<name>A0A366I1Y4_9FIRM</name>
<comment type="similarity">
    <text evidence="2">Belongs to the 2H phosphoesterase superfamily. ThpR family.</text>
</comment>
<evidence type="ECO:0000313" key="3">
    <source>
        <dbReference type="EMBL" id="RBP61390.1"/>
    </source>
</evidence>
<dbReference type="Proteomes" id="UP000253490">
    <property type="component" value="Unassembled WGS sequence"/>
</dbReference>
<dbReference type="NCBIfam" id="TIGR02258">
    <property type="entry name" value="2_5_ligase"/>
    <property type="match status" value="1"/>
</dbReference>
<gene>
    <name evidence="3" type="ORF">DES36_11474</name>
</gene>
<dbReference type="RefSeq" id="WP_113921214.1">
    <property type="nucleotide sequence ID" value="NZ_QNRX01000014.1"/>
</dbReference>
<organism evidence="3 4">
    <name type="scientific">Alkalibaculum bacchi</name>
    <dbReference type="NCBI Taxonomy" id="645887"/>
    <lineage>
        <taxon>Bacteria</taxon>
        <taxon>Bacillati</taxon>
        <taxon>Bacillota</taxon>
        <taxon>Clostridia</taxon>
        <taxon>Eubacteriales</taxon>
        <taxon>Eubacteriaceae</taxon>
        <taxon>Alkalibaculum</taxon>
    </lineage>
</organism>
<keyword evidence="3" id="KW-0436">Ligase</keyword>
<dbReference type="EC" id="3.1.4.58" evidence="2"/>
<dbReference type="Pfam" id="PF13563">
    <property type="entry name" value="2_5_RNA_ligase2"/>
    <property type="match status" value="1"/>
</dbReference>
<accession>A0A366I1Y4</accession>
<dbReference type="PANTHER" id="PTHR35561:SF1">
    <property type="entry name" value="RNA 2',3'-CYCLIC PHOSPHODIESTERASE"/>
    <property type="match status" value="1"/>
</dbReference>
<feature type="short sequence motif" description="HXTX 2" evidence="2">
    <location>
        <begin position="123"/>
        <end position="126"/>
    </location>
</feature>
<dbReference type="Gene3D" id="3.90.1140.10">
    <property type="entry name" value="Cyclic phosphodiesterase"/>
    <property type="match status" value="1"/>
</dbReference>
<comment type="function">
    <text evidence="2">Hydrolyzes RNA 2',3'-cyclic phosphodiester to an RNA 2'-phosphomonoester.</text>
</comment>
<feature type="active site" description="Proton donor" evidence="2">
    <location>
        <position position="40"/>
    </location>
</feature>
<dbReference type="OrthoDB" id="9789350at2"/>
<dbReference type="PANTHER" id="PTHR35561">
    <property type="entry name" value="RNA 2',3'-CYCLIC PHOSPHODIESTERASE"/>
    <property type="match status" value="1"/>
</dbReference>
<comment type="catalytic activity">
    <reaction evidence="2">
        <text>a 3'-end 2',3'-cyclophospho-ribonucleotide-RNA + H2O = a 3'-end 2'-phospho-ribonucleotide-RNA + H(+)</text>
        <dbReference type="Rhea" id="RHEA:11828"/>
        <dbReference type="Rhea" id="RHEA-COMP:10464"/>
        <dbReference type="Rhea" id="RHEA-COMP:17353"/>
        <dbReference type="ChEBI" id="CHEBI:15377"/>
        <dbReference type="ChEBI" id="CHEBI:15378"/>
        <dbReference type="ChEBI" id="CHEBI:83064"/>
        <dbReference type="ChEBI" id="CHEBI:173113"/>
        <dbReference type="EC" id="3.1.4.58"/>
    </reaction>
</comment>
<evidence type="ECO:0000256" key="2">
    <source>
        <dbReference type="HAMAP-Rule" id="MF_01940"/>
    </source>
</evidence>
<dbReference type="InterPro" id="IPR004175">
    <property type="entry name" value="RNA_CPDase"/>
</dbReference>
<dbReference type="GO" id="GO:0004113">
    <property type="term" value="F:2',3'-cyclic-nucleotide 3'-phosphodiesterase activity"/>
    <property type="evidence" value="ECO:0007669"/>
    <property type="project" value="InterPro"/>
</dbReference>
<evidence type="ECO:0000313" key="4">
    <source>
        <dbReference type="Proteomes" id="UP000253490"/>
    </source>
</evidence>
<dbReference type="InterPro" id="IPR009097">
    <property type="entry name" value="Cyclic_Pdiesterase"/>
</dbReference>